<dbReference type="RefSeq" id="WP_133475465.1">
    <property type="nucleotide sequence ID" value="NZ_SNWP01000013.1"/>
</dbReference>
<gene>
    <name evidence="1" type="ORF">BC659_2892</name>
</gene>
<name>A0A4R6IS98_9BACT</name>
<dbReference type="AlphaFoldDB" id="A0A4R6IS98"/>
<evidence type="ECO:0000313" key="1">
    <source>
        <dbReference type="EMBL" id="TDO25352.1"/>
    </source>
</evidence>
<organism evidence="1 2">
    <name type="scientific">Sediminibacterium goheungense</name>
    <dbReference type="NCBI Taxonomy" id="1086393"/>
    <lineage>
        <taxon>Bacteria</taxon>
        <taxon>Pseudomonadati</taxon>
        <taxon>Bacteroidota</taxon>
        <taxon>Chitinophagia</taxon>
        <taxon>Chitinophagales</taxon>
        <taxon>Chitinophagaceae</taxon>
        <taxon>Sediminibacterium</taxon>
    </lineage>
</organism>
<comment type="caution">
    <text evidence="1">The sequence shown here is derived from an EMBL/GenBank/DDBJ whole genome shotgun (WGS) entry which is preliminary data.</text>
</comment>
<protein>
    <recommendedName>
        <fullName evidence="3">Lipoprotein</fullName>
    </recommendedName>
</protein>
<proteinExistence type="predicted"/>
<dbReference type="Proteomes" id="UP000295741">
    <property type="component" value="Unassembled WGS sequence"/>
</dbReference>
<evidence type="ECO:0008006" key="3">
    <source>
        <dbReference type="Google" id="ProtNLM"/>
    </source>
</evidence>
<dbReference type="EMBL" id="SNWP01000013">
    <property type="protein sequence ID" value="TDO25352.1"/>
    <property type="molecule type" value="Genomic_DNA"/>
</dbReference>
<keyword evidence="2" id="KW-1185">Reference proteome</keyword>
<sequence>MKNQTVIKAFLFLLIPALLFFLSCKKEPSGFSDKDAANAVNQWKSKIDSYSPSKKKYANDIISSLDYSTSFKTNTFEGQSIILIKLKKEYSGNVQKFLVFSQNNDIFLFEGIYQAPEINELSTFLASKTAKTEMAILLTDLDGKLIKGWIKNPNGPLMKIERVESKTEVNTQAKNLDQQIKYESSSIADPDEDEICIYTYNVYYDAYTGEILNIEFLYKTCYSNSDGSGGGTSSTEDPNDVCTNPNLVLDRALASYTTPGTHISVKALPSDNINERKFEYKWVAFEATSMFQIFNVISYDRGIHTNHFINGWSWKELTHRSTVDVSPIYFGVTFEHTLVNEPSSHLNIWTATMSFDLQGKISVICNGSPLGKKEVKTCSTSFDVWER</sequence>
<dbReference type="PROSITE" id="PS51257">
    <property type="entry name" value="PROKAR_LIPOPROTEIN"/>
    <property type="match status" value="1"/>
</dbReference>
<evidence type="ECO:0000313" key="2">
    <source>
        <dbReference type="Proteomes" id="UP000295741"/>
    </source>
</evidence>
<reference evidence="1 2" key="1">
    <citation type="submission" date="2019-03" db="EMBL/GenBank/DDBJ databases">
        <title>Genomic Encyclopedia of Archaeal and Bacterial Type Strains, Phase II (KMG-II): from individual species to whole genera.</title>
        <authorList>
            <person name="Goeker M."/>
        </authorList>
    </citation>
    <scope>NUCLEOTIDE SEQUENCE [LARGE SCALE GENOMIC DNA]</scope>
    <source>
        <strain evidence="1 2">DSM 28323</strain>
    </source>
</reference>
<accession>A0A4R6IS98</accession>